<feature type="transmembrane region" description="Helical" evidence="12">
    <location>
        <begin position="374"/>
        <end position="400"/>
    </location>
</feature>
<organism evidence="14 15">
    <name type="scientific">Chironomus riparius</name>
    <dbReference type="NCBI Taxonomy" id="315576"/>
    <lineage>
        <taxon>Eukaryota</taxon>
        <taxon>Metazoa</taxon>
        <taxon>Ecdysozoa</taxon>
        <taxon>Arthropoda</taxon>
        <taxon>Hexapoda</taxon>
        <taxon>Insecta</taxon>
        <taxon>Pterygota</taxon>
        <taxon>Neoptera</taxon>
        <taxon>Endopterygota</taxon>
        <taxon>Diptera</taxon>
        <taxon>Nematocera</taxon>
        <taxon>Chironomoidea</taxon>
        <taxon>Chironomidae</taxon>
        <taxon>Chironominae</taxon>
        <taxon>Chironomus</taxon>
    </lineage>
</organism>
<dbReference type="GO" id="GO:0000226">
    <property type="term" value="P:microtubule cytoskeleton organization"/>
    <property type="evidence" value="ECO:0007669"/>
    <property type="project" value="TreeGrafter"/>
</dbReference>
<dbReference type="FunFam" id="1.20.1250.20:FF:000249">
    <property type="entry name" value="facilitated trehalose transporter Tret1"/>
    <property type="match status" value="1"/>
</dbReference>
<dbReference type="GO" id="GO:0022857">
    <property type="term" value="F:transmembrane transporter activity"/>
    <property type="evidence" value="ECO:0007669"/>
    <property type="project" value="InterPro"/>
</dbReference>
<dbReference type="SUPFAM" id="SSF56059">
    <property type="entry name" value="Glutathione synthetase ATP-binding domain-like"/>
    <property type="match status" value="1"/>
</dbReference>
<dbReference type="Gene3D" id="3.30.470.20">
    <property type="entry name" value="ATP-grasp fold, B domain"/>
    <property type="match status" value="1"/>
</dbReference>
<feature type="transmembrane region" description="Helical" evidence="12">
    <location>
        <begin position="192"/>
        <end position="211"/>
    </location>
</feature>
<keyword evidence="3" id="KW-0436">Ligase</keyword>
<dbReference type="PROSITE" id="PS00216">
    <property type="entry name" value="SUGAR_TRANSPORT_1"/>
    <property type="match status" value="1"/>
</dbReference>
<gene>
    <name evidence="14" type="ORF">CHIRRI_LOCUS11506</name>
</gene>
<feature type="region of interest" description="Disordered" evidence="11">
    <location>
        <begin position="1327"/>
        <end position="1377"/>
    </location>
</feature>
<feature type="transmembrane region" description="Helical" evidence="12">
    <location>
        <begin position="345"/>
        <end position="368"/>
    </location>
</feature>
<dbReference type="OrthoDB" id="2016263at2759"/>
<comment type="similarity">
    <text evidence="2">Belongs to the tubulin--tyrosine ligase family.</text>
</comment>
<keyword evidence="4 12" id="KW-0812">Transmembrane</keyword>
<feature type="region of interest" description="Disordered" evidence="11">
    <location>
        <begin position="569"/>
        <end position="617"/>
    </location>
</feature>
<evidence type="ECO:0000313" key="15">
    <source>
        <dbReference type="Proteomes" id="UP001153620"/>
    </source>
</evidence>
<evidence type="ECO:0000256" key="6">
    <source>
        <dbReference type="ARBA" id="ARBA00022840"/>
    </source>
</evidence>
<dbReference type="InterPro" id="IPR005829">
    <property type="entry name" value="Sugar_transporter_CS"/>
</dbReference>
<feature type="domain" description="Major facilitator superfamily (MFS) profile" evidence="13">
    <location>
        <begin position="31"/>
        <end position="468"/>
    </location>
</feature>
<evidence type="ECO:0000256" key="4">
    <source>
        <dbReference type="ARBA" id="ARBA00022692"/>
    </source>
</evidence>
<evidence type="ECO:0000256" key="7">
    <source>
        <dbReference type="ARBA" id="ARBA00022989"/>
    </source>
</evidence>
<feature type="transmembrane region" description="Helical" evidence="12">
    <location>
        <begin position="130"/>
        <end position="151"/>
    </location>
</feature>
<evidence type="ECO:0000259" key="13">
    <source>
        <dbReference type="PROSITE" id="PS50850"/>
    </source>
</evidence>
<dbReference type="GO" id="GO:0036064">
    <property type="term" value="C:ciliary basal body"/>
    <property type="evidence" value="ECO:0007669"/>
    <property type="project" value="TreeGrafter"/>
</dbReference>
<evidence type="ECO:0000256" key="1">
    <source>
        <dbReference type="ARBA" id="ARBA00004141"/>
    </source>
</evidence>
<keyword evidence="15" id="KW-1185">Reference proteome</keyword>
<dbReference type="PROSITE" id="PS51221">
    <property type="entry name" value="TTL"/>
    <property type="match status" value="1"/>
</dbReference>
<dbReference type="PANTHER" id="PTHR12241:SF145">
    <property type="entry name" value="TUBULIN POLYGLUTAMYLASE TTLL5"/>
    <property type="match status" value="1"/>
</dbReference>
<dbReference type="GO" id="GO:0005524">
    <property type="term" value="F:ATP binding"/>
    <property type="evidence" value="ECO:0007669"/>
    <property type="project" value="UniProtKB-KW"/>
</dbReference>
<feature type="compositionally biased region" description="Basic and acidic residues" evidence="11">
    <location>
        <begin position="1327"/>
        <end position="1350"/>
    </location>
</feature>
<comment type="catalytic activity">
    <reaction evidence="10">
        <text>L-glutamyl-[protein] + L-glutamate + ATP = gamma-L-glutamyl-L-glutamyl-[protein] + ADP + phosphate + H(+)</text>
        <dbReference type="Rhea" id="RHEA:60144"/>
        <dbReference type="Rhea" id="RHEA-COMP:10208"/>
        <dbReference type="Rhea" id="RHEA-COMP:15517"/>
        <dbReference type="ChEBI" id="CHEBI:15378"/>
        <dbReference type="ChEBI" id="CHEBI:29973"/>
        <dbReference type="ChEBI" id="CHEBI:29985"/>
        <dbReference type="ChEBI" id="CHEBI:30616"/>
        <dbReference type="ChEBI" id="CHEBI:43474"/>
        <dbReference type="ChEBI" id="CHEBI:143622"/>
        <dbReference type="ChEBI" id="CHEBI:456216"/>
    </reaction>
    <physiologicalReaction direction="left-to-right" evidence="10">
        <dbReference type="Rhea" id="RHEA:60145"/>
    </physiologicalReaction>
</comment>
<dbReference type="GO" id="GO:0070740">
    <property type="term" value="F:tubulin-glutamic acid ligase activity"/>
    <property type="evidence" value="ECO:0007669"/>
    <property type="project" value="TreeGrafter"/>
</dbReference>
<evidence type="ECO:0000256" key="2">
    <source>
        <dbReference type="ARBA" id="ARBA00006820"/>
    </source>
</evidence>
<dbReference type="EMBL" id="OU895879">
    <property type="protein sequence ID" value="CAG9808670.1"/>
    <property type="molecule type" value="Genomic_DNA"/>
</dbReference>
<protein>
    <recommendedName>
        <fullName evidence="9">Tubulin--tyrosine ligase-like protein 5</fullName>
    </recommendedName>
</protein>
<sequence length="1377" mass="155018">MKALSWCCNRNKFQISQDQTSSREKSFQVLYCTLANLSIISSGMGLGYPAITSQLLLKDSQLQLSESQVSWFASITAITCPLGGLLSGYLSDSIGRKKTLILIDIIAIISWIIIGFSNRDNVNVLFIQLMISRTIIGVIIGMTTTPAVMYTSEVCDPNIRGRLTMLSSPFFTAFGMLLIYLLGYLIPNDYRMVSHFAAGITLITLFICFFIPESPVYLINIDQTEQARKSLSVLKRLRRNHPDIDEEIQIMISNRNNSRSNSTTGMSWQEFKKPQFYKPFIIMILFFTIQQFSGIFTIFIYAAQFSIEAGVSIDEFLCTVIIGLIRCCTVIIVSFASDMYGRKPIAAISTIGMSLTMFGLVICSIFSLELKQSTIFWLPTVFLFLFIFSGTFGVLTLPFAMIAEVYPQNTRGLAVGLTIFYAYAMSFINVKTFATIFSILGSAIVFSFYGVVSLLGIAFAVMILPETKGKTLHEIECYFMLYRVRKKSEKPQPPQPNHWVTNGPLGSKDSLLIFRTSVLAAAANTTTSTFDHPDLYSETPSASSTCTELSKLGAEKSYVTAMSLPQNLNGERRIDNETFNFNEKKTKKRSLESSSSTSSSSSLSSGSVAESSVNVETKDIDENKENIVLQPLDKDEMPAALLNISFKFLNTETRLLRKILLGHGLTEAHHDANDFNLLWTGNQLKPDMLRSLSSYQRINHFPRSSELTRKDRLYKNIERMQHFRGFKHFDIVPQTFLLPADYKELVFAHNKNKGPWIVKPVASSRGRGIFLAKTPDEIQSHISSEEQVVVARYIADPLCIDGHKCDIRIYVAVTSFDPLIIYVYEEGLVRIATVRYDNNADNLWNPCMHLCNYSINKYHTDYIKSSNVSDEDVGHKWTFSALLRHLRNQGCNTEQLMLNIEDIIIKAIFACTQPIVSACRMFVNHVNNCFELFGFDILIDDTLKPWLIEVNLSPSLGCDSPLDTKVKASLLSDLLTLVGIPAISPLMKASMDNKGVKIRSLSSSRRVNSADFVHNLQQGKKPVLSSLTAEEIKIVKAAKGQMERRGGFVRIFPAVDSMQKYGMFMDPVTGIPTAASTTCGTSSYLMIIPHNYNQMLFTQLFGTGSDNLGDSILDRIQRYERTLDRSLPIIIGPKSSSSKHQDETKRVKMQIRKLIESGDEFSTLQARRAFSLYLEHVLKRLSVDGKHSHEEYVMKFLHRIAIYMRQPFFIRNVTSNRILTKEKGAMAAKLLGDYLHLYNKDTEAFADSFDRIGMIPTKLFDEFLSHAQELDIESVLTLHTNITQTMPFLYNNYSPGIPAAPPIPVGPHGFLKALPCMAPGSHVREFWRNDGSKGDSKQTKVHNKKVEKPGKISPTKKKISYSTSKLKDRDRSSWLYN</sequence>
<dbReference type="SUPFAM" id="SSF103473">
    <property type="entry name" value="MFS general substrate transporter"/>
    <property type="match status" value="1"/>
</dbReference>
<name>A0A9N9S242_9DIPT</name>
<dbReference type="InterPro" id="IPR036259">
    <property type="entry name" value="MFS_trans_sf"/>
</dbReference>
<feature type="transmembrane region" description="Helical" evidence="12">
    <location>
        <begin position="436"/>
        <end position="464"/>
    </location>
</feature>
<keyword evidence="5" id="KW-0547">Nucleotide-binding</keyword>
<evidence type="ECO:0000313" key="14">
    <source>
        <dbReference type="EMBL" id="CAG9808670.1"/>
    </source>
</evidence>
<dbReference type="GO" id="GO:0016020">
    <property type="term" value="C:membrane"/>
    <property type="evidence" value="ECO:0007669"/>
    <property type="project" value="UniProtKB-SubCell"/>
</dbReference>
<feature type="compositionally biased region" description="Low complexity" evidence="11">
    <location>
        <begin position="592"/>
        <end position="613"/>
    </location>
</feature>
<keyword evidence="8 12" id="KW-0472">Membrane</keyword>
<dbReference type="PROSITE" id="PS50850">
    <property type="entry name" value="MFS"/>
    <property type="match status" value="1"/>
</dbReference>
<proteinExistence type="inferred from homology"/>
<evidence type="ECO:0000256" key="3">
    <source>
        <dbReference type="ARBA" id="ARBA00022598"/>
    </source>
</evidence>
<feature type="transmembrane region" description="Helical" evidence="12">
    <location>
        <begin position="163"/>
        <end position="186"/>
    </location>
</feature>
<feature type="transmembrane region" description="Helical" evidence="12">
    <location>
        <begin position="412"/>
        <end position="430"/>
    </location>
</feature>
<dbReference type="InterPro" id="IPR005828">
    <property type="entry name" value="MFS_sugar_transport-like"/>
</dbReference>
<keyword evidence="6" id="KW-0067">ATP-binding</keyword>
<evidence type="ECO:0000256" key="10">
    <source>
        <dbReference type="ARBA" id="ARBA00049274"/>
    </source>
</evidence>
<dbReference type="InterPro" id="IPR004344">
    <property type="entry name" value="TTL/TTLL_fam"/>
</dbReference>
<dbReference type="PROSITE" id="PS00217">
    <property type="entry name" value="SUGAR_TRANSPORT_2"/>
    <property type="match status" value="1"/>
</dbReference>
<dbReference type="InterPro" id="IPR020846">
    <property type="entry name" value="MFS_dom"/>
</dbReference>
<evidence type="ECO:0000256" key="5">
    <source>
        <dbReference type="ARBA" id="ARBA00022741"/>
    </source>
</evidence>
<evidence type="ECO:0000256" key="12">
    <source>
        <dbReference type="SAM" id="Phobius"/>
    </source>
</evidence>
<feature type="transmembrane region" description="Helical" evidence="12">
    <location>
        <begin position="99"/>
        <end position="118"/>
    </location>
</feature>
<evidence type="ECO:0000256" key="8">
    <source>
        <dbReference type="ARBA" id="ARBA00023136"/>
    </source>
</evidence>
<evidence type="ECO:0000256" key="9">
    <source>
        <dbReference type="ARBA" id="ARBA00041448"/>
    </source>
</evidence>
<accession>A0A9N9S242</accession>
<reference evidence="14" key="1">
    <citation type="submission" date="2022-01" db="EMBL/GenBank/DDBJ databases">
        <authorList>
            <person name="King R."/>
        </authorList>
    </citation>
    <scope>NUCLEOTIDE SEQUENCE</scope>
</reference>
<evidence type="ECO:0000256" key="11">
    <source>
        <dbReference type="SAM" id="MobiDB-lite"/>
    </source>
</evidence>
<comment type="subcellular location">
    <subcellularLocation>
        <location evidence="1">Membrane</location>
        <topology evidence="1">Multi-pass membrane protein</topology>
    </subcellularLocation>
</comment>
<keyword evidence="7 12" id="KW-1133">Transmembrane helix</keyword>
<reference evidence="14" key="2">
    <citation type="submission" date="2022-10" db="EMBL/GenBank/DDBJ databases">
        <authorList>
            <consortium name="ENA_rothamsted_submissions"/>
            <consortium name="culmorum"/>
            <person name="King R."/>
        </authorList>
    </citation>
    <scope>NUCLEOTIDE SEQUENCE</scope>
</reference>
<dbReference type="Pfam" id="PF00083">
    <property type="entry name" value="Sugar_tr"/>
    <property type="match status" value="1"/>
</dbReference>
<dbReference type="PANTHER" id="PTHR12241">
    <property type="entry name" value="TUBULIN POLYGLUTAMYLASE"/>
    <property type="match status" value="1"/>
</dbReference>
<feature type="transmembrane region" description="Helical" evidence="12">
    <location>
        <begin position="280"/>
        <end position="303"/>
    </location>
</feature>
<dbReference type="Proteomes" id="UP001153620">
    <property type="component" value="Chromosome 3"/>
</dbReference>
<dbReference type="Pfam" id="PF03133">
    <property type="entry name" value="TTL"/>
    <property type="match status" value="1"/>
</dbReference>
<feature type="transmembrane region" description="Helical" evidence="12">
    <location>
        <begin position="29"/>
        <end position="51"/>
    </location>
</feature>
<feature type="transmembrane region" description="Helical" evidence="12">
    <location>
        <begin position="309"/>
        <end position="333"/>
    </location>
</feature>
<dbReference type="Gene3D" id="1.20.1250.20">
    <property type="entry name" value="MFS general substrate transporter like domains"/>
    <property type="match status" value="1"/>
</dbReference>
<feature type="compositionally biased region" description="Basic and acidic residues" evidence="11">
    <location>
        <begin position="1365"/>
        <end position="1377"/>
    </location>
</feature>
<dbReference type="GO" id="GO:0015631">
    <property type="term" value="F:tubulin binding"/>
    <property type="evidence" value="ECO:0007669"/>
    <property type="project" value="TreeGrafter"/>
</dbReference>